<dbReference type="Proteomes" id="UP000735302">
    <property type="component" value="Unassembled WGS sequence"/>
</dbReference>
<comment type="caution">
    <text evidence="1">The sequence shown here is derived from an EMBL/GenBank/DDBJ whole genome shotgun (WGS) entry which is preliminary data.</text>
</comment>
<accession>A0AAV3YY61</accession>
<proteinExistence type="predicted"/>
<protein>
    <submittedName>
        <fullName evidence="1">Uncharacterized protein</fullName>
    </submittedName>
</protein>
<sequence>MISGSPSNQSAGCGVRTYDRWVPTNNNRSGFIIYSATYAPVKINMKTARVAGCSVTKTYKLVSHYKATARQQRDGQLPEYPIALTLQFPFVLAVTPNQSRTSAPPDRGSLFFPLLADRRLTTTAGRPASVTLSKF</sequence>
<gene>
    <name evidence="1" type="ORF">PoB_001449400</name>
</gene>
<organism evidence="1 2">
    <name type="scientific">Plakobranchus ocellatus</name>
    <dbReference type="NCBI Taxonomy" id="259542"/>
    <lineage>
        <taxon>Eukaryota</taxon>
        <taxon>Metazoa</taxon>
        <taxon>Spiralia</taxon>
        <taxon>Lophotrochozoa</taxon>
        <taxon>Mollusca</taxon>
        <taxon>Gastropoda</taxon>
        <taxon>Heterobranchia</taxon>
        <taxon>Euthyneura</taxon>
        <taxon>Panpulmonata</taxon>
        <taxon>Sacoglossa</taxon>
        <taxon>Placobranchoidea</taxon>
        <taxon>Plakobranchidae</taxon>
        <taxon>Plakobranchus</taxon>
    </lineage>
</organism>
<dbReference type="EMBL" id="BLXT01001819">
    <property type="protein sequence ID" value="GFN87988.1"/>
    <property type="molecule type" value="Genomic_DNA"/>
</dbReference>
<reference evidence="1 2" key="1">
    <citation type="journal article" date="2021" name="Elife">
        <title>Chloroplast acquisition without the gene transfer in kleptoplastic sea slugs, Plakobranchus ocellatus.</title>
        <authorList>
            <person name="Maeda T."/>
            <person name="Takahashi S."/>
            <person name="Yoshida T."/>
            <person name="Shimamura S."/>
            <person name="Takaki Y."/>
            <person name="Nagai Y."/>
            <person name="Toyoda A."/>
            <person name="Suzuki Y."/>
            <person name="Arimoto A."/>
            <person name="Ishii H."/>
            <person name="Satoh N."/>
            <person name="Nishiyama T."/>
            <person name="Hasebe M."/>
            <person name="Maruyama T."/>
            <person name="Minagawa J."/>
            <person name="Obokata J."/>
            <person name="Shigenobu S."/>
        </authorList>
    </citation>
    <scope>NUCLEOTIDE SEQUENCE [LARGE SCALE GENOMIC DNA]</scope>
</reference>
<dbReference type="AlphaFoldDB" id="A0AAV3YY61"/>
<evidence type="ECO:0000313" key="2">
    <source>
        <dbReference type="Proteomes" id="UP000735302"/>
    </source>
</evidence>
<name>A0AAV3YY61_9GAST</name>
<keyword evidence="2" id="KW-1185">Reference proteome</keyword>
<evidence type="ECO:0000313" key="1">
    <source>
        <dbReference type="EMBL" id="GFN87988.1"/>
    </source>
</evidence>